<sequence>MSTNNPLFKTSLWNVIEGTPIRTCLLTGDAVVLERIAWGAGVTVWYLCLNGEALDIIAGRLRPGSVVSFYFDHRIRNTDSSTLIHEEISDVIRSNGECVVGALERDGIEIAVDFVTSIGESMEFVTDHKQSKHYFWGPFPGRDNDGVNSVTFTVPDIDGVVRQHPH</sequence>
<dbReference type="Proteomes" id="UP000315750">
    <property type="component" value="Chromosome"/>
</dbReference>
<reference evidence="1 2" key="1">
    <citation type="submission" date="2019-02" db="EMBL/GenBank/DDBJ databases">
        <title>Deep-cultivation of Planctomycetes and their phenomic and genomic characterization uncovers novel biology.</title>
        <authorList>
            <person name="Wiegand S."/>
            <person name="Jogler M."/>
            <person name="Boedeker C."/>
            <person name="Pinto D."/>
            <person name="Vollmers J."/>
            <person name="Rivas-Marin E."/>
            <person name="Kohn T."/>
            <person name="Peeters S.H."/>
            <person name="Heuer A."/>
            <person name="Rast P."/>
            <person name="Oberbeckmann S."/>
            <person name="Bunk B."/>
            <person name="Jeske O."/>
            <person name="Meyerdierks A."/>
            <person name="Storesund J.E."/>
            <person name="Kallscheuer N."/>
            <person name="Luecker S."/>
            <person name="Lage O.M."/>
            <person name="Pohl T."/>
            <person name="Merkel B.J."/>
            <person name="Hornburger P."/>
            <person name="Mueller R.-W."/>
            <person name="Bruemmer F."/>
            <person name="Labrenz M."/>
            <person name="Spormann A.M."/>
            <person name="Op den Camp H."/>
            <person name="Overmann J."/>
            <person name="Amann R."/>
            <person name="Jetten M.S.M."/>
            <person name="Mascher T."/>
            <person name="Medema M.H."/>
            <person name="Devos D.P."/>
            <person name="Kaster A.-K."/>
            <person name="Ovreas L."/>
            <person name="Rohde M."/>
            <person name="Galperin M.Y."/>
            <person name="Jogler C."/>
        </authorList>
    </citation>
    <scope>NUCLEOTIDE SEQUENCE [LARGE SCALE GENOMIC DNA]</scope>
    <source>
        <strain evidence="1 2">Pan181</strain>
    </source>
</reference>
<accession>A0A518AU46</accession>
<proteinExistence type="predicted"/>
<gene>
    <name evidence="1" type="ORF">Pan181_44870</name>
</gene>
<evidence type="ECO:0000313" key="2">
    <source>
        <dbReference type="Proteomes" id="UP000315750"/>
    </source>
</evidence>
<dbReference type="EMBL" id="CP036278">
    <property type="protein sequence ID" value="QDU58254.1"/>
    <property type="molecule type" value="Genomic_DNA"/>
</dbReference>
<protein>
    <submittedName>
        <fullName evidence="1">Uncharacterized protein</fullName>
    </submittedName>
</protein>
<name>A0A518AU46_9BACT</name>
<organism evidence="1 2">
    <name type="scientific">Aeoliella mucimassa</name>
    <dbReference type="NCBI Taxonomy" id="2527972"/>
    <lineage>
        <taxon>Bacteria</taxon>
        <taxon>Pseudomonadati</taxon>
        <taxon>Planctomycetota</taxon>
        <taxon>Planctomycetia</taxon>
        <taxon>Pirellulales</taxon>
        <taxon>Lacipirellulaceae</taxon>
        <taxon>Aeoliella</taxon>
    </lineage>
</organism>
<keyword evidence="2" id="KW-1185">Reference proteome</keyword>
<evidence type="ECO:0000313" key="1">
    <source>
        <dbReference type="EMBL" id="QDU58254.1"/>
    </source>
</evidence>
<dbReference type="KEGG" id="amuc:Pan181_44870"/>
<dbReference type="AlphaFoldDB" id="A0A518AU46"/>